<dbReference type="InterPro" id="IPR002744">
    <property type="entry name" value="MIP18-like"/>
</dbReference>
<dbReference type="SUPFAM" id="SSF117916">
    <property type="entry name" value="Fe-S cluster assembly (FSCA) domain-like"/>
    <property type="match status" value="1"/>
</dbReference>
<evidence type="ECO:0000259" key="2">
    <source>
        <dbReference type="Pfam" id="PF23451"/>
    </source>
</evidence>
<evidence type="ECO:0000313" key="4">
    <source>
        <dbReference type="Proteomes" id="UP000061660"/>
    </source>
</evidence>
<organism evidence="3 4">
    <name type="scientific">Paenibacillus naphthalenovorans</name>
    <dbReference type="NCBI Taxonomy" id="162209"/>
    <lineage>
        <taxon>Bacteria</taxon>
        <taxon>Bacillati</taxon>
        <taxon>Bacillota</taxon>
        <taxon>Bacilli</taxon>
        <taxon>Bacillales</taxon>
        <taxon>Paenibacillaceae</taxon>
        <taxon>Paenibacillus</taxon>
    </lineage>
</organism>
<dbReference type="STRING" id="162209.IJ22_51920"/>
<dbReference type="PANTHER" id="PTHR42831:SF3">
    <property type="entry name" value="1,2-PHENYLACETYL-COA EPOXIDASE, SUBUNIT D-RELATED"/>
    <property type="match status" value="1"/>
</dbReference>
<reference evidence="3 4" key="2">
    <citation type="journal article" date="2016" name="Genome Announc.">
        <title>Complete Genome Sequences of Two Interactive Moderate Thermophiles, Paenibacillus napthalenovorans 32O-Y and Paenibacillus sp. 32O-W.</title>
        <authorList>
            <person name="Butler R.R.III."/>
            <person name="Wang J."/>
            <person name="Stark B.C."/>
            <person name="Pombert J.F."/>
        </authorList>
    </citation>
    <scope>NUCLEOTIDE SEQUENCE [LARGE SCALE GENOMIC DNA]</scope>
    <source>
        <strain evidence="3 4">32O-Y</strain>
    </source>
</reference>
<gene>
    <name evidence="3" type="ORF">IJ22_51920</name>
</gene>
<dbReference type="InterPro" id="IPR056572">
    <property type="entry name" value="Zn_ribbon_PaaD"/>
</dbReference>
<dbReference type="PATRIC" id="fig|162209.4.peg.5488"/>
<protein>
    <submittedName>
        <fullName evidence="3">Subunit PaaJ of phenylacetate-CoA oxygenase</fullName>
    </submittedName>
</protein>
<dbReference type="InterPro" id="IPR034904">
    <property type="entry name" value="FSCA_dom_sf"/>
</dbReference>
<dbReference type="Pfam" id="PF23451">
    <property type="entry name" value="Zn_ribbon_PaaD"/>
    <property type="match status" value="1"/>
</dbReference>
<evidence type="ECO:0000313" key="3">
    <source>
        <dbReference type="EMBL" id="ALS25451.1"/>
    </source>
</evidence>
<dbReference type="OrthoDB" id="3684942at2"/>
<feature type="domain" description="MIP18 family-like" evidence="1">
    <location>
        <begin position="5"/>
        <end position="76"/>
    </location>
</feature>
<reference evidence="4" key="1">
    <citation type="submission" date="2015-12" db="EMBL/GenBank/DDBJ databases">
        <title>Complete genome sequences of two moderately thermophilic Paenibacillus species.</title>
        <authorList>
            <person name="Butler R.III."/>
            <person name="Wang J."/>
            <person name="Stark B.C."/>
            <person name="Pombert J.-F."/>
        </authorList>
    </citation>
    <scope>NUCLEOTIDE SEQUENCE [LARGE SCALE GENOMIC DNA]</scope>
    <source>
        <strain evidence="4">32O-Y</strain>
    </source>
</reference>
<dbReference type="InterPro" id="IPR052339">
    <property type="entry name" value="Fe-S_Maturation_MIP18"/>
</dbReference>
<dbReference type="NCBIfam" id="TIGR02159">
    <property type="entry name" value="PA_CoA_Oxy4"/>
    <property type="match status" value="1"/>
</dbReference>
<dbReference type="KEGG" id="pnp:IJ22_51920"/>
<dbReference type="Proteomes" id="UP000061660">
    <property type="component" value="Chromosome"/>
</dbReference>
<evidence type="ECO:0000259" key="1">
    <source>
        <dbReference type="Pfam" id="PF01883"/>
    </source>
</evidence>
<dbReference type="RefSeq" id="WP_062410798.1">
    <property type="nucleotide sequence ID" value="NZ_BJCS01000016.1"/>
</dbReference>
<dbReference type="PANTHER" id="PTHR42831">
    <property type="entry name" value="FE-S PROTEIN MATURATION AUXILIARY FACTOR YITW"/>
    <property type="match status" value="1"/>
</dbReference>
<proteinExistence type="predicted"/>
<accession>A0A0U2INW6</accession>
<dbReference type="AlphaFoldDB" id="A0A0U2INW6"/>
<dbReference type="Pfam" id="PF01883">
    <property type="entry name" value="FeS_assembly_P"/>
    <property type="match status" value="1"/>
</dbReference>
<sequence length="151" mass="16590">MDAEKQAVREALKSVEDPELPVSIVDLGIVENIDCGPEHIQVVLTPTFSGCPALEHIRKLVIGVLEEQFPGKRAEVGWSFTSSWTSQKISSDGETALKTYGIALAADGVVHCPYCGSKHIVRDSPFGSSLCKEIYYCKHCKNPFEKMKHLA</sequence>
<dbReference type="InterPro" id="IPR011883">
    <property type="entry name" value="PaaD-like"/>
</dbReference>
<name>A0A0U2INW6_9BACL</name>
<keyword evidence="4" id="KW-1185">Reference proteome</keyword>
<feature type="domain" description="PaaD zinc beta ribbon" evidence="2">
    <location>
        <begin position="105"/>
        <end position="148"/>
    </location>
</feature>
<dbReference type="Gene3D" id="3.30.300.130">
    <property type="entry name" value="Fe-S cluster assembly (FSCA)"/>
    <property type="match status" value="1"/>
</dbReference>
<dbReference type="EMBL" id="CP013652">
    <property type="protein sequence ID" value="ALS25451.1"/>
    <property type="molecule type" value="Genomic_DNA"/>
</dbReference>